<protein>
    <recommendedName>
        <fullName evidence="3">Thymidylate kinase-like domain-containing protein</fullName>
    </recommendedName>
</protein>
<dbReference type="EMBL" id="BLAL01000300">
    <property type="protein sequence ID" value="GET01554.1"/>
    <property type="molecule type" value="Genomic_DNA"/>
</dbReference>
<proteinExistence type="predicted"/>
<dbReference type="Proteomes" id="UP000615446">
    <property type="component" value="Unassembled WGS sequence"/>
</dbReference>
<organism evidence="1 2">
    <name type="scientific">Rhizophagus clarus</name>
    <dbReference type="NCBI Taxonomy" id="94130"/>
    <lineage>
        <taxon>Eukaryota</taxon>
        <taxon>Fungi</taxon>
        <taxon>Fungi incertae sedis</taxon>
        <taxon>Mucoromycota</taxon>
        <taxon>Glomeromycotina</taxon>
        <taxon>Glomeromycetes</taxon>
        <taxon>Glomerales</taxon>
        <taxon>Glomeraceae</taxon>
        <taxon>Rhizophagus</taxon>
    </lineage>
</organism>
<comment type="caution">
    <text evidence="1">The sequence shown here is derived from an EMBL/GenBank/DDBJ whole genome shotgun (WGS) entry which is preliminary data.</text>
</comment>
<reference evidence="1" key="1">
    <citation type="submission" date="2019-10" db="EMBL/GenBank/DDBJ databases">
        <title>Conservation and host-specific expression of non-tandemly repeated heterogenous ribosome RNA gene in arbuscular mycorrhizal fungi.</title>
        <authorList>
            <person name="Maeda T."/>
            <person name="Kobayashi Y."/>
            <person name="Nakagawa T."/>
            <person name="Ezawa T."/>
            <person name="Yamaguchi K."/>
            <person name="Bino T."/>
            <person name="Nishimoto Y."/>
            <person name="Shigenobu S."/>
            <person name="Kawaguchi M."/>
        </authorList>
    </citation>
    <scope>NUCLEOTIDE SEQUENCE</scope>
    <source>
        <strain evidence="1">HR1</strain>
    </source>
</reference>
<evidence type="ECO:0000313" key="2">
    <source>
        <dbReference type="Proteomes" id="UP000615446"/>
    </source>
</evidence>
<sequence>MIENIGYYTDKEAILLNLDDKSEKEILQKLGRKSKPQVIIIDGVDDVGKSTVVEKIINEMRNQGKKVIFNTFKRRRKDDSRFKEPNKEYEWLFRKQVVEEINRRIVTFEDEDIIILDKSPYCEYFYQKTKSFDRGLIDAIGNHKMEREIFRYENIIENAIVIFLENKRCWENYIKRETKKSGEGHKASYDTLNKEEYMDMVRMFKDYQNIYERNKKYKRVEIRNDNES</sequence>
<dbReference type="InterPro" id="IPR027417">
    <property type="entry name" value="P-loop_NTPase"/>
</dbReference>
<gene>
    <name evidence="1" type="ORF">RCL2_002795900</name>
</gene>
<dbReference type="AlphaFoldDB" id="A0A8H3R2Z8"/>
<evidence type="ECO:0000313" key="1">
    <source>
        <dbReference type="EMBL" id="GET01554.1"/>
    </source>
</evidence>
<dbReference type="Gene3D" id="3.40.50.300">
    <property type="entry name" value="P-loop containing nucleotide triphosphate hydrolases"/>
    <property type="match status" value="1"/>
</dbReference>
<name>A0A8H3R2Z8_9GLOM</name>
<dbReference type="SUPFAM" id="SSF52540">
    <property type="entry name" value="P-loop containing nucleoside triphosphate hydrolases"/>
    <property type="match status" value="1"/>
</dbReference>
<dbReference type="OrthoDB" id="2426245at2759"/>
<accession>A0A8H3R2Z8</accession>
<evidence type="ECO:0008006" key="3">
    <source>
        <dbReference type="Google" id="ProtNLM"/>
    </source>
</evidence>